<dbReference type="AlphaFoldDB" id="A0AA87U5D5"/>
<evidence type="ECO:0000313" key="3">
    <source>
        <dbReference type="Proteomes" id="UP000026941"/>
    </source>
</evidence>
<dbReference type="EMBL" id="BAYX01000008">
    <property type="protein sequence ID" value="GAJ94422.1"/>
    <property type="molecule type" value="Genomic_DNA"/>
</dbReference>
<feature type="domain" description="Polysaccharide biosynthesis enzyme WcbI" evidence="1">
    <location>
        <begin position="4"/>
        <end position="198"/>
    </location>
</feature>
<dbReference type="GeneID" id="86850758"/>
<dbReference type="InterPro" id="IPR041307">
    <property type="entry name" value="WcbI"/>
</dbReference>
<accession>A0AA87U5D5</accession>
<protein>
    <recommendedName>
        <fullName evidence="1">Polysaccharide biosynthesis enzyme WcbI domain-containing protein</fullName>
    </recommendedName>
</protein>
<dbReference type="Pfam" id="PF18588">
    <property type="entry name" value="WcbI"/>
    <property type="match status" value="1"/>
</dbReference>
<comment type="caution">
    <text evidence="2">The sequence shown here is derived from an EMBL/GenBank/DDBJ whole genome shotgun (WGS) entry which is preliminary data.</text>
</comment>
<sequence length="286" mass="32696">METWLLLSNCQTFGLANSLNLLNPKFHIEAVDVYAFQHGIEKYRATLPDYFRVIIHPYFQTMDFDFTAARNLDIIPSIEFDAYHPDVCYAFSESGGPLDGPMSAYHSMIVLAAYEAGLSAEATRKLFRRDVFERCGFLTRWEEERTDLINNFAQHGLDISSAFRNWSRGDSFMYSVNHPKIHCVYDIARAFMKRLGVQTFEGGIVPMDNLLKGPCYPVYPEIAETFGARGSYFFKMHNDYRLISLETFIDLSFASYSRFPTGTLHIEKSVRGRYAQVKAVIAEAVG</sequence>
<dbReference type="RefSeq" id="WP_007692639.1">
    <property type="nucleotide sequence ID" value="NZ_BAYX01000008.1"/>
</dbReference>
<reference evidence="2 3" key="1">
    <citation type="submission" date="2014-05" db="EMBL/GenBank/DDBJ databases">
        <title>Whole genome shotgun sequence of Rhizobium rhizogenes NBRC 13257.</title>
        <authorList>
            <person name="Katano-Makiyama Y."/>
            <person name="Hosoyama A."/>
            <person name="Hashimoto M."/>
            <person name="Hosoyama Y."/>
            <person name="Noguchi M."/>
            <person name="Tsuchikane K."/>
            <person name="Kimura A."/>
            <person name="Ohji S."/>
            <person name="Ichikawa N."/>
            <person name="Yamazoe A."/>
            <person name="Fujita N."/>
        </authorList>
    </citation>
    <scope>NUCLEOTIDE SEQUENCE [LARGE SCALE GENOMIC DNA]</scope>
    <source>
        <strain evidence="2 3">NBRC 13257</strain>
    </source>
</reference>
<name>A0AA87U5D5_RHIRH</name>
<proteinExistence type="predicted"/>
<evidence type="ECO:0000259" key="1">
    <source>
        <dbReference type="Pfam" id="PF18588"/>
    </source>
</evidence>
<dbReference type="Proteomes" id="UP000026941">
    <property type="component" value="Unassembled WGS sequence"/>
</dbReference>
<organism evidence="2 3">
    <name type="scientific">Rhizobium rhizogenes NBRC 13257</name>
    <dbReference type="NCBI Taxonomy" id="1220581"/>
    <lineage>
        <taxon>Bacteria</taxon>
        <taxon>Pseudomonadati</taxon>
        <taxon>Pseudomonadota</taxon>
        <taxon>Alphaproteobacteria</taxon>
        <taxon>Hyphomicrobiales</taxon>
        <taxon>Rhizobiaceae</taxon>
        <taxon>Rhizobium/Agrobacterium group</taxon>
        <taxon>Rhizobium</taxon>
    </lineage>
</organism>
<gene>
    <name evidence="2" type="ORF">RRH01S_08_01600</name>
</gene>
<evidence type="ECO:0000313" key="2">
    <source>
        <dbReference type="EMBL" id="GAJ94422.1"/>
    </source>
</evidence>